<dbReference type="Proteomes" id="UP000772434">
    <property type="component" value="Unassembled WGS sequence"/>
</dbReference>
<comment type="caution">
    <text evidence="2">The sequence shown here is derived from an EMBL/GenBank/DDBJ whole genome shotgun (WGS) entry which is preliminary data.</text>
</comment>
<name>A0A9P5U0I2_9AGAR</name>
<reference evidence="2" key="1">
    <citation type="submission" date="2020-11" db="EMBL/GenBank/DDBJ databases">
        <authorList>
            <consortium name="DOE Joint Genome Institute"/>
            <person name="Ahrendt S."/>
            <person name="Riley R."/>
            <person name="Andreopoulos W."/>
            <person name="Labutti K."/>
            <person name="Pangilinan J."/>
            <person name="Ruiz-Duenas F.J."/>
            <person name="Barrasa J.M."/>
            <person name="Sanchez-Garcia M."/>
            <person name="Camarero S."/>
            <person name="Miyauchi S."/>
            <person name="Serrano A."/>
            <person name="Linde D."/>
            <person name="Babiker R."/>
            <person name="Drula E."/>
            <person name="Ayuso-Fernandez I."/>
            <person name="Pacheco R."/>
            <person name="Padilla G."/>
            <person name="Ferreira P."/>
            <person name="Barriuso J."/>
            <person name="Kellner H."/>
            <person name="Castanera R."/>
            <person name="Alfaro M."/>
            <person name="Ramirez L."/>
            <person name="Pisabarro A.G."/>
            <person name="Kuo A."/>
            <person name="Tritt A."/>
            <person name="Lipzen A."/>
            <person name="He G."/>
            <person name="Yan M."/>
            <person name="Ng V."/>
            <person name="Cullen D."/>
            <person name="Martin F."/>
            <person name="Rosso M.-N."/>
            <person name="Henrissat B."/>
            <person name="Hibbett D."/>
            <person name="Martinez A.T."/>
            <person name="Grigoriev I.V."/>
        </authorList>
    </citation>
    <scope>NUCLEOTIDE SEQUENCE</scope>
    <source>
        <strain evidence="2">AH 40177</strain>
    </source>
</reference>
<feature type="region of interest" description="Disordered" evidence="1">
    <location>
        <begin position="499"/>
        <end position="530"/>
    </location>
</feature>
<protein>
    <recommendedName>
        <fullName evidence="4">Transposase</fullName>
    </recommendedName>
</protein>
<feature type="compositionally biased region" description="Polar residues" evidence="1">
    <location>
        <begin position="519"/>
        <end position="530"/>
    </location>
</feature>
<dbReference type="AlphaFoldDB" id="A0A9P5U0I2"/>
<keyword evidence="3" id="KW-1185">Reference proteome</keyword>
<organism evidence="2 3">
    <name type="scientific">Rhodocollybia butyracea</name>
    <dbReference type="NCBI Taxonomy" id="206335"/>
    <lineage>
        <taxon>Eukaryota</taxon>
        <taxon>Fungi</taxon>
        <taxon>Dikarya</taxon>
        <taxon>Basidiomycota</taxon>
        <taxon>Agaricomycotina</taxon>
        <taxon>Agaricomycetes</taxon>
        <taxon>Agaricomycetidae</taxon>
        <taxon>Agaricales</taxon>
        <taxon>Marasmiineae</taxon>
        <taxon>Omphalotaceae</taxon>
        <taxon>Rhodocollybia</taxon>
    </lineage>
</organism>
<evidence type="ECO:0000313" key="2">
    <source>
        <dbReference type="EMBL" id="KAF9060558.1"/>
    </source>
</evidence>
<evidence type="ECO:0000256" key="1">
    <source>
        <dbReference type="SAM" id="MobiDB-lite"/>
    </source>
</evidence>
<evidence type="ECO:0000313" key="3">
    <source>
        <dbReference type="Proteomes" id="UP000772434"/>
    </source>
</evidence>
<gene>
    <name evidence="2" type="ORF">BDP27DRAFT_1385532</name>
</gene>
<accession>A0A9P5U0I2</accession>
<dbReference type="InterPro" id="IPR041078">
    <property type="entry name" value="Plavaka"/>
</dbReference>
<dbReference type="EMBL" id="JADNRY010000238">
    <property type="protein sequence ID" value="KAF9060558.1"/>
    <property type="molecule type" value="Genomic_DNA"/>
</dbReference>
<dbReference type="OrthoDB" id="2576233at2759"/>
<sequence length="530" mass="60127">MLKCIDEIPERCGNWYTKQFSFCDKPDEQFTVHHRNPVEAIKALWGDPAFAENLVYRPGKLFRGGEAKTEDNRIFSEMWTAGFWNAVQHAIPEGGTVCPVIIASDKTNLTRFSGNKSAYPVYLTIGNLPKALRRKPSARACVLIAYLSVDKPDKKCITKKDSKLRAYEIFHCSMAHVLAPLKSAGNPQTGGIEMVGGDDYPEQCLVTCTKYGTCPKCKKKAQELSHAVTGDLWTQSWTQKIINKAYKDAVANQAKSHAHTSAMKEHNVAGGFEPFWAGFPLTDIHWCITPDILHQCYQGVFVHLHKWVQEIRFQVLPPTCGIADFSQITETEHKHIAHILLASLTGKVDAKGIAACKALLNFIHLAQYPSHDQETLDYMDAELQTWHKNKAYFVTEGVRDHLNIPKFHSLWLGTTDNYNTEAFERLHIDMAKEAWDATNKHDHFPQMTQWLSRQEKRMSYEFYRNWIDSTTMAHDEDTEEDKSEEDTTALILDVAKLGKKRQTQVKRAPTADAARKVETQSGSELLQTNI</sequence>
<evidence type="ECO:0008006" key="4">
    <source>
        <dbReference type="Google" id="ProtNLM"/>
    </source>
</evidence>
<proteinExistence type="predicted"/>
<dbReference type="Pfam" id="PF18759">
    <property type="entry name" value="Plavaka"/>
    <property type="match status" value="1"/>
</dbReference>